<keyword evidence="1" id="KW-0472">Membrane</keyword>
<keyword evidence="1" id="KW-0812">Transmembrane</keyword>
<proteinExistence type="predicted"/>
<protein>
    <submittedName>
        <fullName evidence="2">Uncharacterized protein</fullName>
    </submittedName>
</protein>
<feature type="transmembrane region" description="Helical" evidence="1">
    <location>
        <begin position="36"/>
        <end position="56"/>
    </location>
</feature>
<name>A0A5B7FYJ2_PORTR</name>
<organism evidence="2 3">
    <name type="scientific">Portunus trituberculatus</name>
    <name type="common">Swimming crab</name>
    <name type="synonym">Neptunus trituberculatus</name>
    <dbReference type="NCBI Taxonomy" id="210409"/>
    <lineage>
        <taxon>Eukaryota</taxon>
        <taxon>Metazoa</taxon>
        <taxon>Ecdysozoa</taxon>
        <taxon>Arthropoda</taxon>
        <taxon>Crustacea</taxon>
        <taxon>Multicrustacea</taxon>
        <taxon>Malacostraca</taxon>
        <taxon>Eumalacostraca</taxon>
        <taxon>Eucarida</taxon>
        <taxon>Decapoda</taxon>
        <taxon>Pleocyemata</taxon>
        <taxon>Brachyura</taxon>
        <taxon>Eubrachyura</taxon>
        <taxon>Portunoidea</taxon>
        <taxon>Portunidae</taxon>
        <taxon>Portuninae</taxon>
        <taxon>Portunus</taxon>
    </lineage>
</organism>
<sequence length="63" mass="6839">MEVLVRAGRSGDEDEGRHYYTDAACLPAYLPSCLPVLGPLLMLLLLLLLGFIASMFRSTPSAL</sequence>
<dbReference type="AlphaFoldDB" id="A0A5B7FYJ2"/>
<gene>
    <name evidence="2" type="ORF">E2C01_044465</name>
</gene>
<accession>A0A5B7FYJ2</accession>
<keyword evidence="3" id="KW-1185">Reference proteome</keyword>
<evidence type="ECO:0000313" key="3">
    <source>
        <dbReference type="Proteomes" id="UP000324222"/>
    </source>
</evidence>
<keyword evidence="1" id="KW-1133">Transmembrane helix</keyword>
<evidence type="ECO:0000313" key="2">
    <source>
        <dbReference type="EMBL" id="MPC50636.1"/>
    </source>
</evidence>
<evidence type="ECO:0000256" key="1">
    <source>
        <dbReference type="SAM" id="Phobius"/>
    </source>
</evidence>
<comment type="caution">
    <text evidence="2">The sequence shown here is derived from an EMBL/GenBank/DDBJ whole genome shotgun (WGS) entry which is preliminary data.</text>
</comment>
<reference evidence="2 3" key="1">
    <citation type="submission" date="2019-05" db="EMBL/GenBank/DDBJ databases">
        <title>Another draft genome of Portunus trituberculatus and its Hox gene families provides insights of decapod evolution.</title>
        <authorList>
            <person name="Jeong J.-H."/>
            <person name="Song I."/>
            <person name="Kim S."/>
            <person name="Choi T."/>
            <person name="Kim D."/>
            <person name="Ryu S."/>
            <person name="Kim W."/>
        </authorList>
    </citation>
    <scope>NUCLEOTIDE SEQUENCE [LARGE SCALE GENOMIC DNA]</scope>
    <source>
        <tissue evidence="2">Muscle</tissue>
    </source>
</reference>
<dbReference type="Proteomes" id="UP000324222">
    <property type="component" value="Unassembled WGS sequence"/>
</dbReference>
<dbReference type="EMBL" id="VSRR010009632">
    <property type="protein sequence ID" value="MPC50636.1"/>
    <property type="molecule type" value="Genomic_DNA"/>
</dbReference>